<keyword evidence="1" id="KW-0472">Membrane</keyword>
<keyword evidence="1" id="KW-0812">Transmembrane</keyword>
<sequence length="57" mass="6294">MLPLLFFTFSSDDVASTTAVMGEIFTDVKALFFIIVGLMLGLWVISGIIKALRPEEK</sequence>
<gene>
    <name evidence="2" type="ORF">S06H3_22753</name>
</gene>
<dbReference type="EMBL" id="BARV01012226">
    <property type="protein sequence ID" value="GAI02610.1"/>
    <property type="molecule type" value="Genomic_DNA"/>
</dbReference>
<accession>X1LJQ8</accession>
<evidence type="ECO:0000313" key="2">
    <source>
        <dbReference type="EMBL" id="GAI02610.1"/>
    </source>
</evidence>
<feature type="transmembrane region" description="Helical" evidence="1">
    <location>
        <begin position="32"/>
        <end position="52"/>
    </location>
</feature>
<protein>
    <submittedName>
        <fullName evidence="2">Uncharacterized protein</fullName>
    </submittedName>
</protein>
<name>X1LJQ8_9ZZZZ</name>
<comment type="caution">
    <text evidence="2">The sequence shown here is derived from an EMBL/GenBank/DDBJ whole genome shotgun (WGS) entry which is preliminary data.</text>
</comment>
<dbReference type="AlphaFoldDB" id="X1LJQ8"/>
<reference evidence="2" key="1">
    <citation type="journal article" date="2014" name="Front. Microbiol.">
        <title>High frequency of phylogenetically diverse reductive dehalogenase-homologous genes in deep subseafloor sedimentary metagenomes.</title>
        <authorList>
            <person name="Kawai M."/>
            <person name="Futagami T."/>
            <person name="Toyoda A."/>
            <person name="Takaki Y."/>
            <person name="Nishi S."/>
            <person name="Hori S."/>
            <person name="Arai W."/>
            <person name="Tsubouchi T."/>
            <person name="Morono Y."/>
            <person name="Uchiyama I."/>
            <person name="Ito T."/>
            <person name="Fujiyama A."/>
            <person name="Inagaki F."/>
            <person name="Takami H."/>
        </authorList>
    </citation>
    <scope>NUCLEOTIDE SEQUENCE</scope>
    <source>
        <strain evidence="2">Expedition CK06-06</strain>
    </source>
</reference>
<evidence type="ECO:0000256" key="1">
    <source>
        <dbReference type="SAM" id="Phobius"/>
    </source>
</evidence>
<organism evidence="2">
    <name type="scientific">marine sediment metagenome</name>
    <dbReference type="NCBI Taxonomy" id="412755"/>
    <lineage>
        <taxon>unclassified sequences</taxon>
        <taxon>metagenomes</taxon>
        <taxon>ecological metagenomes</taxon>
    </lineage>
</organism>
<proteinExistence type="predicted"/>
<keyword evidence="1" id="KW-1133">Transmembrane helix</keyword>